<name>A0A9W7KYF8_9STRA</name>
<protein>
    <submittedName>
        <fullName evidence="1">Uncharacterized protein</fullName>
    </submittedName>
</protein>
<accession>A0A9W7KYF8</accession>
<organism evidence="1 2">
    <name type="scientific">Triparma laevis f. longispina</name>
    <dbReference type="NCBI Taxonomy" id="1714387"/>
    <lineage>
        <taxon>Eukaryota</taxon>
        <taxon>Sar</taxon>
        <taxon>Stramenopiles</taxon>
        <taxon>Ochrophyta</taxon>
        <taxon>Bolidophyceae</taxon>
        <taxon>Parmales</taxon>
        <taxon>Triparmaceae</taxon>
        <taxon>Triparma</taxon>
    </lineage>
</organism>
<keyword evidence="2" id="KW-1185">Reference proteome</keyword>
<evidence type="ECO:0000313" key="1">
    <source>
        <dbReference type="EMBL" id="GMI16472.1"/>
    </source>
</evidence>
<comment type="caution">
    <text evidence="1">The sequence shown here is derived from an EMBL/GenBank/DDBJ whole genome shotgun (WGS) entry which is preliminary data.</text>
</comment>
<dbReference type="AlphaFoldDB" id="A0A9W7KYF8"/>
<dbReference type="Proteomes" id="UP001165122">
    <property type="component" value="Unassembled WGS sequence"/>
</dbReference>
<proteinExistence type="predicted"/>
<reference evidence="2" key="1">
    <citation type="journal article" date="2023" name="Commun. Biol.">
        <title>Genome analysis of Parmales, the sister group of diatoms, reveals the evolutionary specialization of diatoms from phago-mixotrophs to photoautotrophs.</title>
        <authorList>
            <person name="Ban H."/>
            <person name="Sato S."/>
            <person name="Yoshikawa S."/>
            <person name="Yamada K."/>
            <person name="Nakamura Y."/>
            <person name="Ichinomiya M."/>
            <person name="Sato N."/>
            <person name="Blanc-Mathieu R."/>
            <person name="Endo H."/>
            <person name="Kuwata A."/>
            <person name="Ogata H."/>
        </authorList>
    </citation>
    <scope>NUCLEOTIDE SEQUENCE [LARGE SCALE GENOMIC DNA]</scope>
    <source>
        <strain evidence="2">NIES 3700</strain>
    </source>
</reference>
<gene>
    <name evidence="1" type="ORF">TrLO_g12838</name>
</gene>
<dbReference type="EMBL" id="BRXW01000253">
    <property type="protein sequence ID" value="GMI16472.1"/>
    <property type="molecule type" value="Genomic_DNA"/>
</dbReference>
<evidence type="ECO:0000313" key="2">
    <source>
        <dbReference type="Proteomes" id="UP001165122"/>
    </source>
</evidence>
<sequence length="93" mass="10849">MHTPEFRRHFVEYVPIDTLVALRLATKPWMREIENLLRRIVANGGQRGKLLVHDGNDTIWDVASAREDRRQDITQVIFLLNIMKVGQFACIYA</sequence>